<comment type="cofactor">
    <cofactor evidence="3">
        <name>Fe(2+)</name>
        <dbReference type="ChEBI" id="CHEBI:29033"/>
    </cofactor>
</comment>
<dbReference type="InterPro" id="IPR036388">
    <property type="entry name" value="WH-like_DNA-bd_sf"/>
</dbReference>
<dbReference type="PRINTS" id="PR00599">
    <property type="entry name" value="MAPEPTIDASE"/>
</dbReference>
<evidence type="ECO:0000259" key="13">
    <source>
        <dbReference type="Pfam" id="PF00557"/>
    </source>
</evidence>
<evidence type="ECO:0000313" key="16">
    <source>
        <dbReference type="Proteomes" id="UP000283269"/>
    </source>
</evidence>
<dbReference type="OrthoDB" id="408631at2759"/>
<feature type="binding site" evidence="10">
    <location>
        <position position="330"/>
    </location>
    <ligand>
        <name>a divalent metal cation</name>
        <dbReference type="ChEBI" id="CHEBI:60240"/>
        <label>2</label>
        <note>catalytic</note>
    </ligand>
</feature>
<feature type="region of interest" description="Disordered" evidence="12">
    <location>
        <begin position="906"/>
        <end position="949"/>
    </location>
</feature>
<feature type="compositionally biased region" description="Acidic residues" evidence="12">
    <location>
        <begin position="37"/>
        <end position="54"/>
    </location>
</feature>
<feature type="binding site" evidence="10">
    <location>
        <position position="228"/>
    </location>
    <ligand>
        <name>a divalent metal cation</name>
        <dbReference type="ChEBI" id="CHEBI:60240"/>
        <label>1</label>
    </ligand>
</feature>
<sequence length="1193" mass="131694">MAPTAVAPAETKCDAPLKKAGGLDTNANLQEKINEIPAEEVEGDDNEDGDEEAAGEGAAGGEGKKKKKKKKPKKKKQEQSDPPRVGLSKLFPSGIYPEGELQPYKDDNAYRITSEEARYNEKMANEDPETTYNDIRRAAEVHRQVRERARKFIRPGMTTTEIVNYIEDGTRALVEENGFQSGIGFPTGVSLNHCAAHYTPNAGDTTVLQQGDVLKVDFGIHVNGRIVDSAFTLTFDHTYDKLVEAVKAATDTGIREAGIDVRLGELAGYIQETMESYEVEVGGKVYPVKPIENLSGHSINKYQIHGGKSVMLVRNDDQTKMEEGEYFAIETFGSTGRGRIVEAGECSHYAKRVDAPHVPLRLTSAKSLLKSINTHFGTLPFCRRYLDRAGESKYLLALNHLVNQGIVQDYPPLCDQRGSMTAQFRIQASKEQPTQRSPAQSLLHYETGSPPPSARVDPKLKLQPRRPLRLWDYWKFGFIVAAKATEVTTDVVSHHIWGPRRKSWGIEMTIVTSLIRGAERHSALVDIGTIRMLMGIGGLVPLPSDALVSPVTFRVKKRNLRGILADFDDQETGKRELSGEWVVGRKTWQRMQTEWKASNRPTVNRSNSVPSGEPFNINSTYGSDSLKRKERVILYIHGGAYYLSSAAAQRIISIPLAKYTDSRVFAVDYRLAPETCFPGPLHDVVTAYLRLVEDLHIPPENIIICGDSAGGGLTLALLMYLRDNGYAMPSGAILMSPWVDLTMSCESWDSNAAYDVVPFPTADNHMNPIALYLGEHTEEYLTHPYASPLFGDFKGLPPLLVQAGDAEVLRDEITLLAHKATMAGVQVMHELYEDAIHVFQAYPFLDASRRSFESMRNFVRYVLPKYQSRSPQLLASIAELGMEREIETERSVFVGGDGLEEKVQEFRSDRNLSAESARGGKEDGVYDNKTGLDDSEDSDGPSWVRSPVWPSRPLAAAGSPVDGLKVLETDKGDFEHVENSDVKDIPYLYLSPPASPMPRHAAPVLPSRPTLSTFMSSSSLQTVPSLRRVVSPASVPDRESPRRIQSTSSLSGFAFPYDQYPVKAYPSHSSPDSTCVPVQHSFGFNLFTSAHSPAKRQNRSHSTASLLPDITIPSTAAPSMPLPSPSIRKRRMSSALSMTTCKGAKALFVTEASPFAETNDFQEDIRTLVNEWSRTGPANQTVVVSAPASMPNR</sequence>
<dbReference type="STRING" id="93625.A0A409WKC3"/>
<comment type="caution">
    <text evidence="10">Lacks conserved residue(s) required for the propagation of feature annotation.</text>
</comment>
<feature type="binding site" evidence="10">
    <location>
        <position position="297"/>
    </location>
    <ligand>
        <name>a divalent metal cation</name>
        <dbReference type="ChEBI" id="CHEBI:60240"/>
        <label>2</label>
        <note>catalytic</note>
    </ligand>
</feature>
<dbReference type="PANTHER" id="PTHR45777">
    <property type="entry name" value="METHIONINE AMINOPEPTIDASE 2"/>
    <property type="match status" value="1"/>
</dbReference>
<feature type="binding site" evidence="10">
    <location>
        <position position="305"/>
    </location>
    <ligand>
        <name>substrate</name>
    </ligand>
</feature>
<keyword evidence="16" id="KW-1185">Reference proteome</keyword>
<comment type="function">
    <text evidence="10 11">Cotranslationally removes the N-terminal methionine from nascent proteins. The N-terminal methionine is often cleaved when the second residue in the primary sequence is small and uncharged (Met-Ala-, Cys, Gly, Pro, Ser, Thr, or Val).</text>
</comment>
<dbReference type="SUPFAM" id="SSF46785">
    <property type="entry name" value="Winged helix' DNA-binding domain"/>
    <property type="match status" value="1"/>
</dbReference>
<dbReference type="Pfam" id="PF07859">
    <property type="entry name" value="Abhydrolase_3"/>
    <property type="match status" value="1"/>
</dbReference>
<evidence type="ECO:0000256" key="7">
    <source>
        <dbReference type="ARBA" id="ARBA00022670"/>
    </source>
</evidence>
<evidence type="ECO:0000259" key="14">
    <source>
        <dbReference type="Pfam" id="PF07859"/>
    </source>
</evidence>
<dbReference type="InParanoid" id="A0A409WKC3"/>
<dbReference type="SUPFAM" id="SSF53474">
    <property type="entry name" value="alpha/beta-Hydrolases"/>
    <property type="match status" value="1"/>
</dbReference>
<dbReference type="Proteomes" id="UP000283269">
    <property type="component" value="Unassembled WGS sequence"/>
</dbReference>
<dbReference type="FunFam" id="3.40.50.1820:FF:000252">
    <property type="entry name" value="Related to calmodulin-dependent protein kinase"/>
    <property type="match status" value="1"/>
</dbReference>
<dbReference type="InterPro" id="IPR000994">
    <property type="entry name" value="Pept_M24"/>
</dbReference>
<evidence type="ECO:0000256" key="3">
    <source>
        <dbReference type="ARBA" id="ARBA00001954"/>
    </source>
</evidence>
<accession>A0A409WKC3</accession>
<dbReference type="InterPro" id="IPR002468">
    <property type="entry name" value="Pept_M24A_MAP2"/>
</dbReference>
<comment type="subcellular location">
    <subcellularLocation>
        <location evidence="10">Cytoplasm</location>
    </subcellularLocation>
</comment>
<dbReference type="GO" id="GO:0070006">
    <property type="term" value="F:metalloaminopeptidase activity"/>
    <property type="evidence" value="ECO:0007669"/>
    <property type="project" value="UniProtKB-UniRule"/>
</dbReference>
<keyword evidence="9 10" id="KW-0378">Hydrolase</keyword>
<feature type="compositionally biased region" description="Basic residues" evidence="12">
    <location>
        <begin position="64"/>
        <end position="76"/>
    </location>
</feature>
<feature type="domain" description="Peptidase M24" evidence="13">
    <location>
        <begin position="134"/>
        <end position="331"/>
    </location>
</feature>
<feature type="region of interest" description="Disordered" evidence="12">
    <location>
        <begin position="1"/>
        <end position="102"/>
    </location>
</feature>
<feature type="compositionally biased region" description="Polar residues" evidence="12">
    <location>
        <begin position="427"/>
        <end position="440"/>
    </location>
</feature>
<evidence type="ECO:0000313" key="15">
    <source>
        <dbReference type="EMBL" id="PPQ78942.1"/>
    </source>
</evidence>
<dbReference type="GO" id="GO:0006508">
    <property type="term" value="P:proteolysis"/>
    <property type="evidence" value="ECO:0007669"/>
    <property type="project" value="UniProtKB-KW"/>
</dbReference>
<dbReference type="InterPro" id="IPR029058">
    <property type="entry name" value="AB_hydrolase_fold"/>
</dbReference>
<feature type="domain" description="Alpha/beta hydrolase fold-3" evidence="14">
    <location>
        <begin position="633"/>
        <end position="840"/>
    </location>
</feature>
<dbReference type="EMBL" id="NHYD01003398">
    <property type="protein sequence ID" value="PPQ78942.1"/>
    <property type="molecule type" value="Genomic_DNA"/>
</dbReference>
<dbReference type="EC" id="3.4.11.18" evidence="10"/>
<keyword evidence="5 10" id="KW-0031">Aminopeptidase</keyword>
<name>A0A409WKC3_PSICY</name>
<evidence type="ECO:0000256" key="1">
    <source>
        <dbReference type="ARBA" id="ARBA00000294"/>
    </source>
</evidence>
<evidence type="ECO:0000256" key="9">
    <source>
        <dbReference type="ARBA" id="ARBA00022801"/>
    </source>
</evidence>
<dbReference type="Gene3D" id="1.10.10.10">
    <property type="entry name" value="Winged helix-like DNA-binding domain superfamily/Winged helix DNA-binding domain"/>
    <property type="match status" value="1"/>
</dbReference>
<dbReference type="InterPro" id="IPR036390">
    <property type="entry name" value="WH_DNA-bd_sf"/>
</dbReference>
<evidence type="ECO:0000256" key="6">
    <source>
        <dbReference type="ARBA" id="ARBA00022490"/>
    </source>
</evidence>
<dbReference type="GO" id="GO:0004239">
    <property type="term" value="F:initiator methionyl aminopeptidase activity"/>
    <property type="evidence" value="ECO:0007669"/>
    <property type="project" value="UniProtKB-UniRule"/>
</dbReference>
<dbReference type="HAMAP" id="MF_03175">
    <property type="entry name" value="MetAP_2_euk"/>
    <property type="match status" value="1"/>
</dbReference>
<dbReference type="PROSITE" id="PS01173">
    <property type="entry name" value="LIPASE_GDXG_HIS"/>
    <property type="match status" value="1"/>
</dbReference>
<comment type="cofactor">
    <cofactor evidence="10">
        <name>Co(2+)</name>
        <dbReference type="ChEBI" id="CHEBI:48828"/>
    </cofactor>
    <cofactor evidence="10">
        <name>Zn(2+)</name>
        <dbReference type="ChEBI" id="CHEBI:29105"/>
    </cofactor>
    <cofactor evidence="10">
        <name>Mn(2+)</name>
        <dbReference type="ChEBI" id="CHEBI:29035"/>
    </cofactor>
    <cofactor evidence="10">
        <name>Fe(2+)</name>
        <dbReference type="ChEBI" id="CHEBI:29033"/>
    </cofactor>
    <text evidence="10">Binds 2 divalent metal cations per subunit. Has a high-affinity and a low affinity metal-binding site. The true nature of the physiological cofactor is under debate. The enzyme is active with cobalt, zinc, manganese or divalent iron ions. Most likely, methionine aminopeptidases function as mononuclear Fe(2+)-metalloproteases under physiological conditions, and the catalytically relevant metal-binding site has been assigned to the histidine-containing high-affinity site.</text>
</comment>
<keyword evidence="6 10" id="KW-0963">Cytoplasm</keyword>
<evidence type="ECO:0000256" key="12">
    <source>
        <dbReference type="SAM" id="MobiDB-lite"/>
    </source>
</evidence>
<comment type="similarity">
    <text evidence="4">Belongs to the 'GDXG' lipolytic enzyme family.</text>
</comment>
<dbReference type="GO" id="GO:0005737">
    <property type="term" value="C:cytoplasm"/>
    <property type="evidence" value="ECO:0007669"/>
    <property type="project" value="UniProtKB-SubCell"/>
</dbReference>
<dbReference type="Gene3D" id="3.40.50.1820">
    <property type="entry name" value="alpha/beta hydrolase"/>
    <property type="match status" value="1"/>
</dbReference>
<dbReference type="InterPro" id="IPR036005">
    <property type="entry name" value="Creatinase/aminopeptidase-like"/>
</dbReference>
<dbReference type="PROSITE" id="PS01202">
    <property type="entry name" value="MAP_2"/>
    <property type="match status" value="1"/>
</dbReference>
<feature type="binding site" evidence="10">
    <location>
        <position position="228"/>
    </location>
    <ligand>
        <name>a divalent metal cation</name>
        <dbReference type="ChEBI" id="CHEBI:60240"/>
        <label>2</label>
        <note>catalytic</note>
    </ligand>
</feature>
<comment type="similarity">
    <text evidence="10">Belongs to the peptidase M24A family. Methionine aminopeptidase eukaryotic type 2 subfamily.</text>
</comment>
<dbReference type="InterPro" id="IPR001714">
    <property type="entry name" value="Pept_M24_MAP"/>
</dbReference>
<dbReference type="InterPro" id="IPR013094">
    <property type="entry name" value="AB_hydrolase_3"/>
</dbReference>
<evidence type="ECO:0000256" key="11">
    <source>
        <dbReference type="RuleBase" id="RU003653"/>
    </source>
</evidence>
<dbReference type="GO" id="GO:0046872">
    <property type="term" value="F:metal ion binding"/>
    <property type="evidence" value="ECO:0007669"/>
    <property type="project" value="UniProtKB-UniRule"/>
</dbReference>
<organism evidence="15 16">
    <name type="scientific">Psilocybe cyanescens</name>
    <dbReference type="NCBI Taxonomy" id="93625"/>
    <lineage>
        <taxon>Eukaryota</taxon>
        <taxon>Fungi</taxon>
        <taxon>Dikarya</taxon>
        <taxon>Basidiomycota</taxon>
        <taxon>Agaricomycotina</taxon>
        <taxon>Agaricomycetes</taxon>
        <taxon>Agaricomycetidae</taxon>
        <taxon>Agaricales</taxon>
        <taxon>Agaricineae</taxon>
        <taxon>Strophariaceae</taxon>
        <taxon>Psilocybe</taxon>
    </lineage>
</organism>
<gene>
    <name evidence="15" type="ORF">CVT25_002393</name>
</gene>
<dbReference type="InterPro" id="IPR018349">
    <property type="entry name" value="Pept_M24A_MAP2_BS"/>
</dbReference>
<comment type="cofactor">
    <cofactor evidence="2">
        <name>Mn(2+)</name>
        <dbReference type="ChEBI" id="CHEBI:29035"/>
    </cofactor>
</comment>
<comment type="caution">
    <text evidence="15">The sequence shown here is derived from an EMBL/GenBank/DDBJ whole genome shotgun (WGS) entry which is preliminary data.</text>
</comment>
<dbReference type="CDD" id="cd01088">
    <property type="entry name" value="MetAP2"/>
    <property type="match status" value="1"/>
</dbReference>
<feature type="binding site" evidence="10">
    <location>
        <position position="197"/>
    </location>
    <ligand>
        <name>substrate</name>
    </ligand>
</feature>
<evidence type="ECO:0000256" key="2">
    <source>
        <dbReference type="ARBA" id="ARBA00001936"/>
    </source>
</evidence>
<evidence type="ECO:0000256" key="5">
    <source>
        <dbReference type="ARBA" id="ARBA00022438"/>
    </source>
</evidence>
<comment type="catalytic activity">
    <reaction evidence="1 10 11">
        <text>Release of N-terminal amino acids, preferentially methionine, from peptides and arylamides.</text>
        <dbReference type="EC" id="3.4.11.18"/>
    </reaction>
</comment>
<evidence type="ECO:0000256" key="8">
    <source>
        <dbReference type="ARBA" id="ARBA00022723"/>
    </source>
</evidence>
<dbReference type="InterPro" id="IPR002168">
    <property type="entry name" value="Lipase_GDXG_HIS_AS"/>
</dbReference>
<proteinExistence type="inferred from homology"/>
<dbReference type="Pfam" id="PF00557">
    <property type="entry name" value="Peptidase_M24"/>
    <property type="match status" value="1"/>
</dbReference>
<keyword evidence="7 10" id="KW-0645">Protease</keyword>
<dbReference type="Gene3D" id="3.90.230.10">
    <property type="entry name" value="Creatinase/methionine aminopeptidase superfamily"/>
    <property type="match status" value="1"/>
</dbReference>
<protein>
    <recommendedName>
        <fullName evidence="10">Methionine aminopeptidase 2</fullName>
        <shortName evidence="10">MAP 2</shortName>
        <shortName evidence="10">MetAP 2</shortName>
        <ecNumber evidence="10">3.4.11.18</ecNumber>
    </recommendedName>
    <alternativeName>
        <fullName evidence="10">Peptidase M</fullName>
    </alternativeName>
</protein>
<feature type="binding site" evidence="10">
    <location>
        <position position="217"/>
    </location>
    <ligand>
        <name>a divalent metal cation</name>
        <dbReference type="ChEBI" id="CHEBI:60240"/>
        <label>1</label>
    </ligand>
</feature>
<dbReference type="AlphaFoldDB" id="A0A409WKC3"/>
<keyword evidence="8 10" id="KW-0479">Metal-binding</keyword>
<feature type="region of interest" description="Disordered" evidence="12">
    <location>
        <begin position="427"/>
        <end position="458"/>
    </location>
</feature>
<dbReference type="NCBIfam" id="TIGR00501">
    <property type="entry name" value="met_pdase_II"/>
    <property type="match status" value="1"/>
</dbReference>
<dbReference type="SUPFAM" id="SSF55920">
    <property type="entry name" value="Creatinase/aminopeptidase"/>
    <property type="match status" value="1"/>
</dbReference>
<dbReference type="PANTHER" id="PTHR45777:SF2">
    <property type="entry name" value="METHIONINE AMINOPEPTIDASE 2"/>
    <property type="match status" value="1"/>
</dbReference>
<feature type="compositionally biased region" description="Basic and acidic residues" evidence="12">
    <location>
        <begin position="906"/>
        <end position="932"/>
    </location>
</feature>
<dbReference type="InterPro" id="IPR050247">
    <property type="entry name" value="Met_Aminopeptidase_Type2"/>
</dbReference>
<evidence type="ECO:0000256" key="4">
    <source>
        <dbReference type="ARBA" id="ARBA00010515"/>
    </source>
</evidence>
<reference evidence="15 16" key="1">
    <citation type="journal article" date="2018" name="Evol. Lett.">
        <title>Horizontal gene cluster transfer increased hallucinogenic mushroom diversity.</title>
        <authorList>
            <person name="Reynolds H.T."/>
            <person name="Vijayakumar V."/>
            <person name="Gluck-Thaler E."/>
            <person name="Korotkin H.B."/>
            <person name="Matheny P.B."/>
            <person name="Slot J.C."/>
        </authorList>
    </citation>
    <scope>NUCLEOTIDE SEQUENCE [LARGE SCALE GENOMIC DNA]</scope>
    <source>
        <strain evidence="15 16">2631</strain>
    </source>
</reference>
<evidence type="ECO:0000256" key="10">
    <source>
        <dbReference type="HAMAP-Rule" id="MF_03175"/>
    </source>
</evidence>